<organism evidence="2 3">
    <name type="scientific">Deinococcus aquaticus</name>
    <dbReference type="NCBI Taxonomy" id="328692"/>
    <lineage>
        <taxon>Bacteria</taxon>
        <taxon>Thermotogati</taxon>
        <taxon>Deinococcota</taxon>
        <taxon>Deinococci</taxon>
        <taxon>Deinococcales</taxon>
        <taxon>Deinococcaceae</taxon>
        <taxon>Deinococcus</taxon>
    </lineage>
</organism>
<dbReference type="EMBL" id="CP115165">
    <property type="protein sequence ID" value="WDA58078.1"/>
    <property type="molecule type" value="Genomic_DNA"/>
</dbReference>
<keyword evidence="1" id="KW-0812">Transmembrane</keyword>
<feature type="transmembrane region" description="Helical" evidence="1">
    <location>
        <begin position="146"/>
        <end position="167"/>
    </location>
</feature>
<accession>A0ABY7UYW3</accession>
<evidence type="ECO:0000313" key="2">
    <source>
        <dbReference type="EMBL" id="WDA58078.1"/>
    </source>
</evidence>
<gene>
    <name evidence="2" type="ORF">M8445_12080</name>
</gene>
<feature type="transmembrane region" description="Helical" evidence="1">
    <location>
        <begin position="59"/>
        <end position="81"/>
    </location>
</feature>
<name>A0ABY7UYW3_9DEIO</name>
<evidence type="ECO:0000313" key="3">
    <source>
        <dbReference type="Proteomes" id="UP001217044"/>
    </source>
</evidence>
<reference evidence="2 3" key="1">
    <citation type="submission" date="2022-12" db="EMBL/GenBank/DDBJ databases">
        <title>Genome Sequence of Deinococcus aquaticus Type Strain PB314.</title>
        <authorList>
            <person name="Albert C."/>
            <person name="Hill J."/>
            <person name="Boren L."/>
            <person name="Scholz-Ng S."/>
            <person name="Fatema N."/>
            <person name="Grosso R."/>
            <person name="Soboslay E."/>
            <person name="Tuohy J."/>
        </authorList>
    </citation>
    <scope>NUCLEOTIDE SEQUENCE [LARGE SCALE GENOMIC DNA]</scope>
    <source>
        <strain evidence="2 3">PB-314</strain>
    </source>
</reference>
<proteinExistence type="predicted"/>
<dbReference type="RefSeq" id="WP_273987998.1">
    <property type="nucleotide sequence ID" value="NZ_BAABQT010000003.1"/>
</dbReference>
<feature type="transmembrane region" description="Helical" evidence="1">
    <location>
        <begin position="88"/>
        <end position="106"/>
    </location>
</feature>
<keyword evidence="1" id="KW-0472">Membrane</keyword>
<keyword evidence="1" id="KW-1133">Transmembrane helix</keyword>
<evidence type="ECO:0000256" key="1">
    <source>
        <dbReference type="SAM" id="Phobius"/>
    </source>
</evidence>
<keyword evidence="3" id="KW-1185">Reference proteome</keyword>
<protein>
    <submittedName>
        <fullName evidence="2">Uncharacterized protein</fullName>
    </submittedName>
</protein>
<sequence>MAGLSPGAALALRLAGLALALLVTVPGLLNPLRGGVLDGANLIFHEAGHVLLAWAGETLMLLGGSLMQVAVPLACAAAFMVRGDRYSAGIVGLWLAQSLSGVAAYIRDAPLRQLDLITGDPDTHDWWQLLGGWNPLHNSLGLADPLGRFVTFLAFVAVIVSVLLAVWDDLR</sequence>
<dbReference type="Proteomes" id="UP001217044">
    <property type="component" value="Chromosome"/>
</dbReference>